<dbReference type="GO" id="GO:0003676">
    <property type="term" value="F:nucleic acid binding"/>
    <property type="evidence" value="ECO:0007669"/>
    <property type="project" value="InterPro"/>
</dbReference>
<comment type="caution">
    <text evidence="1">The sequence shown here is derived from an EMBL/GenBank/DDBJ whole genome shotgun (WGS) entry which is preliminary data.</text>
</comment>
<evidence type="ECO:0000313" key="2">
    <source>
        <dbReference type="Proteomes" id="UP000177082"/>
    </source>
</evidence>
<name>A0A1F8BDN5_9BACT</name>
<accession>A0A1F8BDN5</accession>
<dbReference type="Proteomes" id="UP000177082">
    <property type="component" value="Unassembled WGS sequence"/>
</dbReference>
<organism evidence="1 2">
    <name type="scientific">Candidatus Woesebacteria bacterium RIFCSPLOWO2_01_FULL_39_21</name>
    <dbReference type="NCBI Taxonomy" id="1802519"/>
    <lineage>
        <taxon>Bacteria</taxon>
        <taxon>Candidatus Woeseibacteriota</taxon>
    </lineage>
</organism>
<protein>
    <submittedName>
        <fullName evidence="1">Uncharacterized protein</fullName>
    </submittedName>
</protein>
<dbReference type="InterPro" id="IPR011856">
    <property type="entry name" value="tRNA_endonuc-like_dom_sf"/>
</dbReference>
<gene>
    <name evidence="1" type="ORF">A2961_05060</name>
</gene>
<dbReference type="AlphaFoldDB" id="A0A1F8BDN5"/>
<dbReference type="EMBL" id="MGHF01000029">
    <property type="protein sequence ID" value="OGM62113.1"/>
    <property type="molecule type" value="Genomic_DNA"/>
</dbReference>
<dbReference type="Gene3D" id="3.40.1350.10">
    <property type="match status" value="1"/>
</dbReference>
<reference evidence="1 2" key="1">
    <citation type="journal article" date="2016" name="Nat. Commun.">
        <title>Thousands of microbial genomes shed light on interconnected biogeochemical processes in an aquifer system.</title>
        <authorList>
            <person name="Anantharaman K."/>
            <person name="Brown C.T."/>
            <person name="Hug L.A."/>
            <person name="Sharon I."/>
            <person name="Castelle C.J."/>
            <person name="Probst A.J."/>
            <person name="Thomas B.C."/>
            <person name="Singh A."/>
            <person name="Wilkins M.J."/>
            <person name="Karaoz U."/>
            <person name="Brodie E.L."/>
            <person name="Williams K.H."/>
            <person name="Hubbard S.S."/>
            <person name="Banfield J.F."/>
        </authorList>
    </citation>
    <scope>NUCLEOTIDE SEQUENCE [LARGE SCALE GENOMIC DNA]</scope>
</reference>
<proteinExistence type="predicted"/>
<evidence type="ECO:0000313" key="1">
    <source>
        <dbReference type="EMBL" id="OGM62113.1"/>
    </source>
</evidence>
<sequence length="292" mass="33682">MAMTKDEALNRLKELAIKLRTPRLTQKEIRSIKGLEYHLRVHFSGLASALKEAGLQPTPLAEKMSTSDKELLSYILNFSKKIGKRPTVFDIRRDGKYSEVIFNKRFGRNGIQKAYELAKNETKMQPIKEDKEILIKDFLNKPLFWGRAGETYIVAELMYRGYNASLLPVDLGVDVIAIKESKTFYFQVKNVSFDKVSSRTIPITTSSFSKNQSSNMFYVFVLQHGQRKNILFLPYQKMHELINKKLIVFDKDSKDFSICISLNEKIVNICLPTDRTKAEDVSSYLDDWDVIV</sequence>